<feature type="transmembrane region" description="Helical" evidence="2">
    <location>
        <begin position="43"/>
        <end position="63"/>
    </location>
</feature>
<feature type="region of interest" description="Disordered" evidence="1">
    <location>
        <begin position="1"/>
        <end position="33"/>
    </location>
</feature>
<dbReference type="PRINTS" id="PR01971">
    <property type="entry name" value="TNFACTORR21"/>
</dbReference>
<keyword evidence="2" id="KW-0812">Transmembrane</keyword>
<dbReference type="Gene3D" id="1.10.533.10">
    <property type="entry name" value="Death Domain, Fas"/>
    <property type="match status" value="1"/>
</dbReference>
<dbReference type="PANTHER" id="PTHR46921:SF1">
    <property type="entry name" value="TUMOR NECROSIS FACTOR RECEPTOR SUPERFAMILY MEMBER 21"/>
    <property type="match status" value="1"/>
</dbReference>
<reference evidence="4" key="1">
    <citation type="journal article" date="2014" name="Nat. Commun.">
        <title>The rainbow trout genome provides novel insights into evolution after whole-genome duplication in vertebrates.</title>
        <authorList>
            <person name="Berthelot C."/>
            <person name="Brunet F."/>
            <person name="Chalopin D."/>
            <person name="Juanchich A."/>
            <person name="Bernard M."/>
            <person name="Noel B."/>
            <person name="Bento P."/>
            <person name="Da Silva C."/>
            <person name="Labadie K."/>
            <person name="Alberti A."/>
            <person name="Aury J.M."/>
            <person name="Louis A."/>
            <person name="Dehais P."/>
            <person name="Bardou P."/>
            <person name="Montfort J."/>
            <person name="Klopp C."/>
            <person name="Cabau C."/>
            <person name="Gaspin C."/>
            <person name="Thorgaard G.H."/>
            <person name="Boussaha M."/>
            <person name="Quillet E."/>
            <person name="Guyomard R."/>
            <person name="Galiana D."/>
            <person name="Bobe J."/>
            <person name="Volff J.N."/>
            <person name="Genet C."/>
            <person name="Wincker P."/>
            <person name="Jaillon O."/>
            <person name="Roest Crollius H."/>
            <person name="Guiguen Y."/>
        </authorList>
    </citation>
    <scope>NUCLEOTIDE SEQUENCE [LARGE SCALE GENOMIC DNA]</scope>
</reference>
<evidence type="ECO:0000256" key="1">
    <source>
        <dbReference type="SAM" id="MobiDB-lite"/>
    </source>
</evidence>
<keyword evidence="2" id="KW-1133">Transmembrane helix</keyword>
<dbReference type="GO" id="GO:0005886">
    <property type="term" value="C:plasma membrane"/>
    <property type="evidence" value="ECO:0007669"/>
    <property type="project" value="TreeGrafter"/>
</dbReference>
<gene>
    <name evidence="4" type="ORF">GSONMT00027212001</name>
</gene>
<dbReference type="Pfam" id="PF00531">
    <property type="entry name" value="Death"/>
    <property type="match status" value="1"/>
</dbReference>
<dbReference type="InterPro" id="IPR000488">
    <property type="entry name" value="Death_dom"/>
</dbReference>
<protein>
    <recommendedName>
        <fullName evidence="3">Death domain-containing protein</fullName>
    </recommendedName>
</protein>
<dbReference type="GO" id="GO:0031642">
    <property type="term" value="P:negative regulation of myelination"/>
    <property type="evidence" value="ECO:0007669"/>
    <property type="project" value="TreeGrafter"/>
</dbReference>
<dbReference type="GO" id="GO:0097252">
    <property type="term" value="P:oligodendrocyte apoptotic process"/>
    <property type="evidence" value="ECO:0007669"/>
    <property type="project" value="TreeGrafter"/>
</dbReference>
<dbReference type="Proteomes" id="UP000193380">
    <property type="component" value="Unassembled WGS sequence"/>
</dbReference>
<evidence type="ECO:0000256" key="2">
    <source>
        <dbReference type="SAM" id="Phobius"/>
    </source>
</evidence>
<dbReference type="PROSITE" id="PS50017">
    <property type="entry name" value="DEATH_DOMAIN"/>
    <property type="match status" value="1"/>
</dbReference>
<dbReference type="SMART" id="SM00005">
    <property type="entry name" value="DEATH"/>
    <property type="match status" value="1"/>
</dbReference>
<dbReference type="InterPro" id="IPR022330">
    <property type="entry name" value="TNFR_21"/>
</dbReference>
<proteinExistence type="predicted"/>
<dbReference type="InterPro" id="IPR011029">
    <property type="entry name" value="DEATH-like_dom_sf"/>
</dbReference>
<dbReference type="STRING" id="8022.A0A060YEK0"/>
<dbReference type="EMBL" id="FR909999">
    <property type="protein sequence ID" value="CDQ89947.1"/>
    <property type="molecule type" value="Genomic_DNA"/>
</dbReference>
<dbReference type="GO" id="GO:0002250">
    <property type="term" value="P:adaptive immune response"/>
    <property type="evidence" value="ECO:0007669"/>
    <property type="project" value="TreeGrafter"/>
</dbReference>
<dbReference type="GO" id="GO:0051402">
    <property type="term" value="P:neuron apoptotic process"/>
    <property type="evidence" value="ECO:0007669"/>
    <property type="project" value="TreeGrafter"/>
</dbReference>
<reference evidence="4" key="2">
    <citation type="submission" date="2014-03" db="EMBL/GenBank/DDBJ databases">
        <authorList>
            <person name="Genoscope - CEA"/>
        </authorList>
    </citation>
    <scope>NUCLEOTIDE SEQUENCE</scope>
</reference>
<dbReference type="FunFam" id="1.10.533.10:FF:000009">
    <property type="entry name" value="tumor necrosis factor receptor superfamily member 21"/>
    <property type="match status" value="1"/>
</dbReference>
<evidence type="ECO:0000259" key="3">
    <source>
        <dbReference type="PROSITE" id="PS50017"/>
    </source>
</evidence>
<organism evidence="4 5">
    <name type="scientific">Oncorhynchus mykiss</name>
    <name type="common">Rainbow trout</name>
    <name type="synonym">Salmo gairdneri</name>
    <dbReference type="NCBI Taxonomy" id="8022"/>
    <lineage>
        <taxon>Eukaryota</taxon>
        <taxon>Metazoa</taxon>
        <taxon>Chordata</taxon>
        <taxon>Craniata</taxon>
        <taxon>Vertebrata</taxon>
        <taxon>Euteleostomi</taxon>
        <taxon>Actinopterygii</taxon>
        <taxon>Neopterygii</taxon>
        <taxon>Teleostei</taxon>
        <taxon>Protacanthopterygii</taxon>
        <taxon>Salmoniformes</taxon>
        <taxon>Salmonidae</taxon>
        <taxon>Salmoninae</taxon>
        <taxon>Oncorhynchus</taxon>
    </lineage>
</organism>
<evidence type="ECO:0000313" key="4">
    <source>
        <dbReference type="EMBL" id="CDQ89947.1"/>
    </source>
</evidence>
<dbReference type="GO" id="GO:0007165">
    <property type="term" value="P:signal transduction"/>
    <property type="evidence" value="ECO:0007669"/>
    <property type="project" value="InterPro"/>
</dbReference>
<dbReference type="AlphaFoldDB" id="A0A060YEK0"/>
<dbReference type="GO" id="GO:0006959">
    <property type="term" value="P:humoral immune response"/>
    <property type="evidence" value="ECO:0007669"/>
    <property type="project" value="TreeGrafter"/>
</dbReference>
<keyword evidence="2" id="KW-0472">Membrane</keyword>
<dbReference type="PANTHER" id="PTHR46921">
    <property type="entry name" value="TUMOR NECROSIS FACTOR RECEPTOR SUPERFAMILY MEMBER 21"/>
    <property type="match status" value="1"/>
</dbReference>
<accession>A0A060YEK0</accession>
<name>A0A060YEK0_ONCMY</name>
<dbReference type="GO" id="GO:0042130">
    <property type="term" value="P:negative regulation of T cell proliferation"/>
    <property type="evidence" value="ECO:0007669"/>
    <property type="project" value="TreeGrafter"/>
</dbReference>
<dbReference type="PaxDb" id="8022-A0A060YEK0"/>
<feature type="domain" description="Death" evidence="3">
    <location>
        <begin position="108"/>
        <end position="191"/>
    </location>
</feature>
<dbReference type="GO" id="GO:0030889">
    <property type="term" value="P:negative regulation of B cell proliferation"/>
    <property type="evidence" value="ECO:0007669"/>
    <property type="project" value="TreeGrafter"/>
</dbReference>
<dbReference type="SUPFAM" id="SSF47986">
    <property type="entry name" value="DEATH domain"/>
    <property type="match status" value="1"/>
</dbReference>
<evidence type="ECO:0000313" key="5">
    <source>
        <dbReference type="Proteomes" id="UP000193380"/>
    </source>
</evidence>
<sequence length="203" mass="22695">MDGIEDGSEVGVGQGVQRSGYRPTRRGSPRPSTHTHFDINEHLPWMIVLLLLLVLVVIVVCSVKRSSRVLKKGPVQDPSSIIEKAIQKKTCPPTQTKEKWIYYSNGQGVDILKLVAAQIGSQWIDMYQSLANATEREVAAFSNGYQSDHDRAYAALQHWTIRDGDANLAKLINALHRHRRIDVVEKIRGVMEDNPQVCSTTVP</sequence>